<dbReference type="CDD" id="cd00051">
    <property type="entry name" value="EFh"/>
    <property type="match status" value="1"/>
</dbReference>
<organism evidence="4 5">
    <name type="scientific">Thermomonas hydrothermalis</name>
    <dbReference type="NCBI Taxonomy" id="213588"/>
    <lineage>
        <taxon>Bacteria</taxon>
        <taxon>Pseudomonadati</taxon>
        <taxon>Pseudomonadota</taxon>
        <taxon>Gammaproteobacteria</taxon>
        <taxon>Lysobacterales</taxon>
        <taxon>Lysobacteraceae</taxon>
        <taxon>Thermomonas</taxon>
    </lineage>
</organism>
<dbReference type="Gene3D" id="1.10.238.10">
    <property type="entry name" value="EF-hand"/>
    <property type="match status" value="1"/>
</dbReference>
<dbReference type="SUPFAM" id="SSF47473">
    <property type="entry name" value="EF-hand"/>
    <property type="match status" value="1"/>
</dbReference>
<evidence type="ECO:0000256" key="2">
    <source>
        <dbReference type="SAM" id="SignalP"/>
    </source>
</evidence>
<dbReference type="EMBL" id="FQUK01000004">
    <property type="protein sequence ID" value="SHE39603.1"/>
    <property type="molecule type" value="Genomic_DNA"/>
</dbReference>
<feature type="signal peptide" evidence="2">
    <location>
        <begin position="1"/>
        <end position="28"/>
    </location>
</feature>
<evidence type="ECO:0000259" key="3">
    <source>
        <dbReference type="PROSITE" id="PS50222"/>
    </source>
</evidence>
<dbReference type="Pfam" id="PF13202">
    <property type="entry name" value="EF-hand_5"/>
    <property type="match status" value="2"/>
</dbReference>
<dbReference type="GO" id="GO:0005509">
    <property type="term" value="F:calcium ion binding"/>
    <property type="evidence" value="ECO:0007669"/>
    <property type="project" value="InterPro"/>
</dbReference>
<accession>A0A1M4T4Y8</accession>
<sequence>MSTPRTSLALLVGAAVASGSLFSMQALAHGYMQDAGKAQAAEGKCGEGKCAAAMQGKADHEGGCGMAMMDTDKDGRISRAEFAARHHGDTSMFAKIDSNGDGFISQSEMDAHHAAMKKPAAGAKATSEGKCGEGKCGSM</sequence>
<dbReference type="AlphaFoldDB" id="A0A1M4T4Y8"/>
<gene>
    <name evidence="4" type="ORF">SAMN02745204_00353</name>
</gene>
<evidence type="ECO:0000256" key="1">
    <source>
        <dbReference type="SAM" id="MobiDB-lite"/>
    </source>
</evidence>
<dbReference type="RefSeq" id="WP_072754913.1">
    <property type="nucleotide sequence ID" value="NZ_FQUK01000004.1"/>
</dbReference>
<feature type="region of interest" description="Disordered" evidence="1">
    <location>
        <begin position="119"/>
        <end position="139"/>
    </location>
</feature>
<dbReference type="OrthoDB" id="6028157at2"/>
<keyword evidence="2" id="KW-0732">Signal</keyword>
<evidence type="ECO:0000313" key="4">
    <source>
        <dbReference type="EMBL" id="SHE39603.1"/>
    </source>
</evidence>
<protein>
    <submittedName>
        <fullName evidence="4">EF hand</fullName>
    </submittedName>
</protein>
<name>A0A1M4T4Y8_9GAMM</name>
<evidence type="ECO:0000313" key="5">
    <source>
        <dbReference type="Proteomes" id="UP000242857"/>
    </source>
</evidence>
<proteinExistence type="predicted"/>
<feature type="chain" id="PRO_5012522084" evidence="2">
    <location>
        <begin position="29"/>
        <end position="139"/>
    </location>
</feature>
<dbReference type="InterPro" id="IPR018247">
    <property type="entry name" value="EF_Hand_1_Ca_BS"/>
</dbReference>
<feature type="domain" description="EF-hand" evidence="3">
    <location>
        <begin position="92"/>
        <end position="119"/>
    </location>
</feature>
<dbReference type="PROSITE" id="PS50222">
    <property type="entry name" value="EF_HAND_2"/>
    <property type="match status" value="1"/>
</dbReference>
<dbReference type="PROSITE" id="PS00018">
    <property type="entry name" value="EF_HAND_1"/>
    <property type="match status" value="1"/>
</dbReference>
<keyword evidence="5" id="KW-1185">Reference proteome</keyword>
<dbReference type="InterPro" id="IPR002048">
    <property type="entry name" value="EF_hand_dom"/>
</dbReference>
<dbReference type="InterPro" id="IPR011992">
    <property type="entry name" value="EF-hand-dom_pair"/>
</dbReference>
<dbReference type="Proteomes" id="UP000242857">
    <property type="component" value="Unassembled WGS sequence"/>
</dbReference>
<reference evidence="5" key="1">
    <citation type="submission" date="2016-11" db="EMBL/GenBank/DDBJ databases">
        <authorList>
            <person name="Varghese N."/>
            <person name="Submissions S."/>
        </authorList>
    </citation>
    <scope>NUCLEOTIDE SEQUENCE [LARGE SCALE GENOMIC DNA]</scope>
    <source>
        <strain evidence="5">DSM 14834</strain>
    </source>
</reference>
<dbReference type="STRING" id="213588.SAMN02745204_00353"/>